<feature type="transmembrane region" description="Helical" evidence="1">
    <location>
        <begin position="395"/>
        <end position="417"/>
    </location>
</feature>
<evidence type="ECO:0008006" key="4">
    <source>
        <dbReference type="Google" id="ProtNLM"/>
    </source>
</evidence>
<gene>
    <name evidence="2" type="ORF">FHR83_002570</name>
</gene>
<keyword evidence="1" id="KW-1133">Transmembrane helix</keyword>
<evidence type="ECO:0000313" key="3">
    <source>
        <dbReference type="Proteomes" id="UP000590749"/>
    </source>
</evidence>
<feature type="transmembrane region" description="Helical" evidence="1">
    <location>
        <begin position="233"/>
        <end position="253"/>
    </location>
</feature>
<comment type="caution">
    <text evidence="2">The sequence shown here is derived from an EMBL/GenBank/DDBJ whole genome shotgun (WGS) entry which is preliminary data.</text>
</comment>
<sequence>MTMVQAPTRAALQHLTGLRHTSPGRLQLLLVTLLALTALTGLVAGVTASAAATGTADLRDRAQPLMSEAQTVYSSLADADTTAARAFITGGLEPAVLTRRYEGDLERAAAALTSAARRVPADGRAGEAIQRIATGLTRYTALIASARTLNRQGKPVGAAYLSTASQLNRETLQPQAQLLFQEARRAADSGYDDANASWWLMLLVVLFVGLAVALVWTQIYLSRSTNRVFNVPLLTASGVAVLLMAGCVVVFGHQRGHLVAADRDGSAPLEVLAEKRILVLRERADEALTLAARAGHGPLEEEFRQLSERVTFDDPQLDDMPALMREAADLHGEFLTSHRQVRSLDDGGDYEGAVKLAASDGMAQTFDRLTATLDRAMDDRRAAFGSRSEAAGSGLGALVVLGPLLALVIGVLATIGLRARLEEYR</sequence>
<dbReference type="EMBL" id="JACHXF010000004">
    <property type="protein sequence ID" value="MBB3094907.1"/>
    <property type="molecule type" value="Genomic_DNA"/>
</dbReference>
<dbReference type="AlphaFoldDB" id="A0A7W5AEM8"/>
<keyword evidence="1" id="KW-0812">Transmembrane</keyword>
<organism evidence="2 3">
    <name type="scientific">Actinoplanes campanulatus</name>
    <dbReference type="NCBI Taxonomy" id="113559"/>
    <lineage>
        <taxon>Bacteria</taxon>
        <taxon>Bacillati</taxon>
        <taxon>Actinomycetota</taxon>
        <taxon>Actinomycetes</taxon>
        <taxon>Micromonosporales</taxon>
        <taxon>Micromonosporaceae</taxon>
        <taxon>Actinoplanes</taxon>
    </lineage>
</organism>
<evidence type="ECO:0000313" key="2">
    <source>
        <dbReference type="EMBL" id="MBB3094907.1"/>
    </source>
</evidence>
<accession>A0A7W5AEM8</accession>
<feature type="transmembrane region" description="Helical" evidence="1">
    <location>
        <begin position="198"/>
        <end position="221"/>
    </location>
</feature>
<reference evidence="2 3" key="1">
    <citation type="submission" date="2020-08" db="EMBL/GenBank/DDBJ databases">
        <title>Genomic Encyclopedia of Type Strains, Phase III (KMG-III): the genomes of soil and plant-associated and newly described type strains.</title>
        <authorList>
            <person name="Whitman W."/>
        </authorList>
    </citation>
    <scope>NUCLEOTIDE SEQUENCE [LARGE SCALE GENOMIC DNA]</scope>
    <source>
        <strain evidence="2 3">CECT 3287</strain>
    </source>
</reference>
<proteinExistence type="predicted"/>
<keyword evidence="3" id="KW-1185">Reference proteome</keyword>
<keyword evidence="1" id="KW-0472">Membrane</keyword>
<protein>
    <recommendedName>
        <fullName evidence="4">Secreted protein</fullName>
    </recommendedName>
</protein>
<dbReference type="Proteomes" id="UP000590749">
    <property type="component" value="Unassembled WGS sequence"/>
</dbReference>
<evidence type="ECO:0000256" key="1">
    <source>
        <dbReference type="SAM" id="Phobius"/>
    </source>
</evidence>
<name>A0A7W5AEM8_9ACTN</name>